<keyword evidence="1" id="KW-0496">Mitochondrion</keyword>
<gene>
    <name evidence="1" type="ORF">ABT39_MTgene1279</name>
</gene>
<dbReference type="AlphaFoldDB" id="A0A101M5F9"/>
<comment type="caution">
    <text evidence="1">The sequence shown here is derived from an EMBL/GenBank/DDBJ whole genome shotgun (WGS) entry which is preliminary data.</text>
</comment>
<accession>A0A101M5F9</accession>
<geneLocation type="mitochondrion" evidence="1"/>
<protein>
    <submittedName>
        <fullName evidence="1">Uncharacterized protein</fullName>
    </submittedName>
</protein>
<reference evidence="1" key="1">
    <citation type="journal article" date="2015" name="Genome Biol. Evol.">
        <title>Organellar Genomes of White Spruce (Picea glauca): Assembly and Annotation.</title>
        <authorList>
            <person name="Jackman S.D."/>
            <person name="Warren R.L."/>
            <person name="Gibb E.A."/>
            <person name="Vandervalk B.P."/>
            <person name="Mohamadi H."/>
            <person name="Chu J."/>
            <person name="Raymond A."/>
            <person name="Pleasance S."/>
            <person name="Coope R."/>
            <person name="Wildung M.R."/>
            <person name="Ritland C.E."/>
            <person name="Bousquet J."/>
            <person name="Jones S.J."/>
            <person name="Bohlmann J."/>
            <person name="Birol I."/>
        </authorList>
    </citation>
    <scope>NUCLEOTIDE SEQUENCE [LARGE SCALE GENOMIC DNA]</scope>
    <source>
        <tissue evidence="1">Flushing bud</tissue>
    </source>
</reference>
<name>A0A101M5F9_PICGL</name>
<sequence length="69" mass="7536">MQAYHHRSYSPMLSLSTLTRAKSTSIESHAANYPGLPVYSSIAILTRIHISSRSISSHSFCASKLIASL</sequence>
<organism evidence="1">
    <name type="scientific">Picea glauca</name>
    <name type="common">White spruce</name>
    <name type="synonym">Pinus glauca</name>
    <dbReference type="NCBI Taxonomy" id="3330"/>
    <lineage>
        <taxon>Eukaryota</taxon>
        <taxon>Viridiplantae</taxon>
        <taxon>Streptophyta</taxon>
        <taxon>Embryophyta</taxon>
        <taxon>Tracheophyta</taxon>
        <taxon>Spermatophyta</taxon>
        <taxon>Pinopsida</taxon>
        <taxon>Pinidae</taxon>
        <taxon>Conifers I</taxon>
        <taxon>Pinales</taxon>
        <taxon>Pinaceae</taxon>
        <taxon>Picea</taxon>
    </lineage>
</organism>
<proteinExistence type="predicted"/>
<dbReference type="EMBL" id="LKAM01000001">
    <property type="protein sequence ID" value="KUM51431.1"/>
    <property type="molecule type" value="Genomic_DNA"/>
</dbReference>
<evidence type="ECO:0000313" key="1">
    <source>
        <dbReference type="EMBL" id="KUM51431.1"/>
    </source>
</evidence>